<feature type="region of interest" description="Disordered" evidence="1">
    <location>
        <begin position="26"/>
        <end position="101"/>
    </location>
</feature>
<name>A0A7U2ICU0_PHANO</name>
<sequence>MTTPNTYNKFSASSKRGMAKQWLQHRLQKLPSIQPSGDEGDGGLRTTASLERPRTAPSSGIATALGSDEIPAVPPIPINIPRGKQSSSIQPPGRPSRPDSDVARDINAWLDASKTPSPPLMGGVSYWRMATDANVSNTVGIQHARPIVQEPQPVCDRSSTSHSQQASSFRRRAKKIQAQIPLVNNKSLRQADGMQVNTRSNSTPVLGIPYEAVEEGTPPVIMTRRRSPTIRLLSSVSSTSPGSRPVSGEPILEQPKFLYGGSSSTRTSEVESSIDRRTQTLLRRITRSDDSTRPSTAAHMQREGSMGDLSDAPTYLTGPSPPSYHSRPASILSTSSFGCIDGMNPAQRQVSQQRAAQRRGVKGRWKRFAQNFTNST</sequence>
<feature type="compositionally biased region" description="Low complexity" evidence="1">
    <location>
        <begin position="262"/>
        <end position="271"/>
    </location>
</feature>
<feature type="region of interest" description="Disordered" evidence="1">
    <location>
        <begin position="341"/>
        <end position="376"/>
    </location>
</feature>
<gene>
    <name evidence="2" type="ORF">JI435_131320</name>
</gene>
<dbReference type="AlphaFoldDB" id="A0A7U2ICU0"/>
<protein>
    <submittedName>
        <fullName evidence="2">Uncharacterized protein</fullName>
    </submittedName>
</protein>
<proteinExistence type="predicted"/>
<reference evidence="3" key="1">
    <citation type="journal article" date="2021" name="BMC Genomics">
        <title>Chromosome-level genome assembly and manually-curated proteome of model necrotroph Parastagonospora nodorum Sn15 reveals a genome-wide trove of candidate effector homologs, and redundancy of virulence-related functions within an accessory chromosome.</title>
        <authorList>
            <person name="Bertazzoni S."/>
            <person name="Jones D.A.B."/>
            <person name="Phan H.T."/>
            <person name="Tan K.-C."/>
            <person name="Hane J.K."/>
        </authorList>
    </citation>
    <scope>NUCLEOTIDE SEQUENCE [LARGE SCALE GENOMIC DNA]</scope>
    <source>
        <strain evidence="3">SN15 / ATCC MYA-4574 / FGSC 10173)</strain>
    </source>
</reference>
<feature type="compositionally biased region" description="Low complexity" evidence="1">
    <location>
        <begin position="231"/>
        <end position="248"/>
    </location>
</feature>
<dbReference type="OrthoDB" id="3935253at2759"/>
<feature type="region of interest" description="Disordered" evidence="1">
    <location>
        <begin position="231"/>
        <end position="329"/>
    </location>
</feature>
<evidence type="ECO:0000313" key="3">
    <source>
        <dbReference type="Proteomes" id="UP000663193"/>
    </source>
</evidence>
<evidence type="ECO:0000313" key="2">
    <source>
        <dbReference type="EMBL" id="QRD07479.1"/>
    </source>
</evidence>
<evidence type="ECO:0000256" key="1">
    <source>
        <dbReference type="SAM" id="MobiDB-lite"/>
    </source>
</evidence>
<dbReference type="Proteomes" id="UP000663193">
    <property type="component" value="Chromosome 22"/>
</dbReference>
<keyword evidence="3" id="KW-1185">Reference proteome</keyword>
<accession>A0A7U2ICU0</accession>
<feature type="compositionally biased region" description="Low complexity" evidence="1">
    <location>
        <begin position="346"/>
        <end position="355"/>
    </location>
</feature>
<feature type="compositionally biased region" description="Low complexity" evidence="1">
    <location>
        <begin position="158"/>
        <end position="168"/>
    </location>
</feature>
<feature type="compositionally biased region" description="Basic residues" evidence="1">
    <location>
        <begin position="356"/>
        <end position="367"/>
    </location>
</feature>
<organism evidence="2 3">
    <name type="scientific">Phaeosphaeria nodorum (strain SN15 / ATCC MYA-4574 / FGSC 10173)</name>
    <name type="common">Glume blotch fungus</name>
    <name type="synonym">Parastagonospora nodorum</name>
    <dbReference type="NCBI Taxonomy" id="321614"/>
    <lineage>
        <taxon>Eukaryota</taxon>
        <taxon>Fungi</taxon>
        <taxon>Dikarya</taxon>
        <taxon>Ascomycota</taxon>
        <taxon>Pezizomycotina</taxon>
        <taxon>Dothideomycetes</taxon>
        <taxon>Pleosporomycetidae</taxon>
        <taxon>Pleosporales</taxon>
        <taxon>Pleosporineae</taxon>
        <taxon>Phaeosphaeriaceae</taxon>
        <taxon>Parastagonospora</taxon>
    </lineage>
</organism>
<dbReference type="EMBL" id="CP069044">
    <property type="protein sequence ID" value="QRD07479.1"/>
    <property type="molecule type" value="Genomic_DNA"/>
</dbReference>
<dbReference type="VEuPathDB" id="FungiDB:JI435_131320"/>
<feature type="region of interest" description="Disordered" evidence="1">
    <location>
        <begin position="152"/>
        <end position="172"/>
    </location>
</feature>